<dbReference type="PANTHER" id="PTHR47706">
    <property type="entry name" value="NMRA-LIKE FAMILY PROTEIN"/>
    <property type="match status" value="1"/>
</dbReference>
<dbReference type="PANTHER" id="PTHR47706:SF9">
    <property type="entry name" value="NMRA-LIKE DOMAIN-CONTAINING PROTEIN-RELATED"/>
    <property type="match status" value="1"/>
</dbReference>
<gene>
    <name evidence="4" type="ORF">BT63DRAFT_479539</name>
</gene>
<organism evidence="4 5">
    <name type="scientific">Microthyrium microscopicum</name>
    <dbReference type="NCBI Taxonomy" id="703497"/>
    <lineage>
        <taxon>Eukaryota</taxon>
        <taxon>Fungi</taxon>
        <taxon>Dikarya</taxon>
        <taxon>Ascomycota</taxon>
        <taxon>Pezizomycotina</taxon>
        <taxon>Dothideomycetes</taxon>
        <taxon>Dothideomycetes incertae sedis</taxon>
        <taxon>Microthyriales</taxon>
        <taxon>Microthyriaceae</taxon>
        <taxon>Microthyrium</taxon>
    </lineage>
</organism>
<keyword evidence="2" id="KW-0560">Oxidoreductase</keyword>
<evidence type="ECO:0000313" key="5">
    <source>
        <dbReference type="Proteomes" id="UP000799302"/>
    </source>
</evidence>
<evidence type="ECO:0000256" key="2">
    <source>
        <dbReference type="ARBA" id="ARBA00023002"/>
    </source>
</evidence>
<feature type="domain" description="NmrA-like" evidence="3">
    <location>
        <begin position="6"/>
        <end position="224"/>
    </location>
</feature>
<dbReference type="Gene3D" id="3.40.50.720">
    <property type="entry name" value="NAD(P)-binding Rossmann-like Domain"/>
    <property type="match status" value="1"/>
</dbReference>
<dbReference type="OrthoDB" id="9984533at2759"/>
<keyword evidence="1" id="KW-0521">NADP</keyword>
<keyword evidence="5" id="KW-1185">Reference proteome</keyword>
<dbReference type="GO" id="GO:0016491">
    <property type="term" value="F:oxidoreductase activity"/>
    <property type="evidence" value="ECO:0007669"/>
    <property type="project" value="UniProtKB-KW"/>
</dbReference>
<accession>A0A6A6UDQ3</accession>
<evidence type="ECO:0000313" key="4">
    <source>
        <dbReference type="EMBL" id="KAF2669756.1"/>
    </source>
</evidence>
<dbReference type="SUPFAM" id="SSF51735">
    <property type="entry name" value="NAD(P)-binding Rossmann-fold domains"/>
    <property type="match status" value="1"/>
</dbReference>
<proteinExistence type="predicted"/>
<dbReference type="AlphaFoldDB" id="A0A6A6UDQ3"/>
<dbReference type="InterPro" id="IPR036291">
    <property type="entry name" value="NAD(P)-bd_dom_sf"/>
</dbReference>
<dbReference type="Proteomes" id="UP000799302">
    <property type="component" value="Unassembled WGS sequence"/>
</dbReference>
<dbReference type="InterPro" id="IPR051609">
    <property type="entry name" value="NmrA/Isoflavone_reductase-like"/>
</dbReference>
<evidence type="ECO:0000259" key="3">
    <source>
        <dbReference type="Pfam" id="PF05368"/>
    </source>
</evidence>
<dbReference type="EMBL" id="MU004235">
    <property type="protein sequence ID" value="KAF2669756.1"/>
    <property type="molecule type" value="Genomic_DNA"/>
</dbReference>
<dbReference type="InterPro" id="IPR008030">
    <property type="entry name" value="NmrA-like"/>
</dbReference>
<reference evidence="4" key="1">
    <citation type="journal article" date="2020" name="Stud. Mycol.">
        <title>101 Dothideomycetes genomes: a test case for predicting lifestyles and emergence of pathogens.</title>
        <authorList>
            <person name="Haridas S."/>
            <person name="Albert R."/>
            <person name="Binder M."/>
            <person name="Bloem J."/>
            <person name="Labutti K."/>
            <person name="Salamov A."/>
            <person name="Andreopoulos B."/>
            <person name="Baker S."/>
            <person name="Barry K."/>
            <person name="Bills G."/>
            <person name="Bluhm B."/>
            <person name="Cannon C."/>
            <person name="Castanera R."/>
            <person name="Culley D."/>
            <person name="Daum C."/>
            <person name="Ezra D."/>
            <person name="Gonzalez J."/>
            <person name="Henrissat B."/>
            <person name="Kuo A."/>
            <person name="Liang C."/>
            <person name="Lipzen A."/>
            <person name="Lutzoni F."/>
            <person name="Magnuson J."/>
            <person name="Mondo S."/>
            <person name="Nolan M."/>
            <person name="Ohm R."/>
            <person name="Pangilinan J."/>
            <person name="Park H.-J."/>
            <person name="Ramirez L."/>
            <person name="Alfaro M."/>
            <person name="Sun H."/>
            <person name="Tritt A."/>
            <person name="Yoshinaga Y."/>
            <person name="Zwiers L.-H."/>
            <person name="Turgeon B."/>
            <person name="Goodwin S."/>
            <person name="Spatafora J."/>
            <person name="Crous P."/>
            <person name="Grigoriev I."/>
        </authorList>
    </citation>
    <scope>NUCLEOTIDE SEQUENCE</scope>
    <source>
        <strain evidence="4">CBS 115976</strain>
    </source>
</reference>
<evidence type="ECO:0000256" key="1">
    <source>
        <dbReference type="ARBA" id="ARBA00022857"/>
    </source>
</evidence>
<dbReference type="Gene3D" id="3.90.25.10">
    <property type="entry name" value="UDP-galactose 4-epimerase, domain 1"/>
    <property type="match status" value="1"/>
</dbReference>
<name>A0A6A6UDQ3_9PEZI</name>
<dbReference type="Pfam" id="PF05368">
    <property type="entry name" value="NmrA"/>
    <property type="match status" value="1"/>
</dbReference>
<sequence>MASIRKVAIIGAGGNFGIPITKALRTAGFDLTIISRLESQTKLPDDIPVIRTTYDLQGLTAALRNQDAVVNVVGPAGLPLQKTMIDAAEAAGVQRFVLDDFGRAPSQTGLPDLEPMGASRREILEYARQKASSNLAFTWSAVAIGIPALKKFPTMGFDIVNRSAIIYDKGTEPFTGVTLAGIGQSVVGILQQPDQTANKHLCVQSLQTCQNEILEAFETVSRQTWKVKNSTSAELIARGRARKEAGEGVGTGSGGWPVV</sequence>
<protein>
    <submittedName>
        <fullName evidence="4">NAD(P)-binding protein</fullName>
    </submittedName>
</protein>